<evidence type="ECO:0000256" key="7">
    <source>
        <dbReference type="SAM" id="MobiDB-lite"/>
    </source>
</evidence>
<gene>
    <name evidence="10" type="ORF">GCM10025868_40990</name>
</gene>
<keyword evidence="3" id="KW-1003">Cell membrane</keyword>
<evidence type="ECO:0000256" key="1">
    <source>
        <dbReference type="ARBA" id="ARBA00004651"/>
    </source>
</evidence>
<evidence type="ECO:0000259" key="9">
    <source>
        <dbReference type="Pfam" id="PF03176"/>
    </source>
</evidence>
<feature type="transmembrane region" description="Helical" evidence="8">
    <location>
        <begin position="81"/>
        <end position="99"/>
    </location>
</feature>
<comment type="subcellular location">
    <subcellularLocation>
        <location evidence="1">Cell membrane</location>
        <topology evidence="1">Multi-pass membrane protein</topology>
    </subcellularLocation>
</comment>
<evidence type="ECO:0000256" key="8">
    <source>
        <dbReference type="SAM" id="Phobius"/>
    </source>
</evidence>
<proteinExistence type="inferred from homology"/>
<comment type="similarity">
    <text evidence="2">Belongs to the resistance-nodulation-cell division (RND) (TC 2.A.6) family. MmpL subfamily.</text>
</comment>
<dbReference type="Proteomes" id="UP001157017">
    <property type="component" value="Unassembled WGS sequence"/>
</dbReference>
<evidence type="ECO:0000313" key="10">
    <source>
        <dbReference type="EMBL" id="GMA88849.1"/>
    </source>
</evidence>
<keyword evidence="4 8" id="KW-0812">Transmembrane</keyword>
<protein>
    <recommendedName>
        <fullName evidence="9">Membrane transport protein MMPL domain-containing protein</fullName>
    </recommendedName>
</protein>
<dbReference type="InterPro" id="IPR004869">
    <property type="entry name" value="MMPL_dom"/>
</dbReference>
<dbReference type="PANTHER" id="PTHR33406:SF11">
    <property type="entry name" value="MEMBRANE PROTEIN SCO6666-RELATED"/>
    <property type="match status" value="1"/>
</dbReference>
<evidence type="ECO:0000313" key="11">
    <source>
        <dbReference type="Proteomes" id="UP001157017"/>
    </source>
</evidence>
<feature type="compositionally biased region" description="Basic residues" evidence="7">
    <location>
        <begin position="342"/>
        <end position="370"/>
    </location>
</feature>
<keyword evidence="11" id="KW-1185">Reference proteome</keyword>
<feature type="region of interest" description="Disordered" evidence="7">
    <location>
        <begin position="336"/>
        <end position="402"/>
    </location>
</feature>
<organism evidence="10 11">
    <name type="scientific">Angustibacter aerolatus</name>
    <dbReference type="NCBI Taxonomy" id="1162965"/>
    <lineage>
        <taxon>Bacteria</taxon>
        <taxon>Bacillati</taxon>
        <taxon>Actinomycetota</taxon>
        <taxon>Actinomycetes</taxon>
        <taxon>Kineosporiales</taxon>
        <taxon>Kineosporiaceae</taxon>
    </lineage>
</organism>
<feature type="domain" description="Membrane transport protein MMPL" evidence="9">
    <location>
        <begin position="172"/>
        <end position="285"/>
    </location>
</feature>
<feature type="transmembrane region" description="Helical" evidence="8">
    <location>
        <begin position="237"/>
        <end position="260"/>
    </location>
</feature>
<evidence type="ECO:0000256" key="6">
    <source>
        <dbReference type="ARBA" id="ARBA00023136"/>
    </source>
</evidence>
<dbReference type="Pfam" id="PF03176">
    <property type="entry name" value="MMPL"/>
    <property type="match status" value="2"/>
</dbReference>
<accession>A0ABQ6JNY8</accession>
<evidence type="ECO:0000256" key="4">
    <source>
        <dbReference type="ARBA" id="ARBA00022692"/>
    </source>
</evidence>
<dbReference type="PANTHER" id="PTHR33406">
    <property type="entry name" value="MEMBRANE PROTEIN MJ1562-RELATED"/>
    <property type="match status" value="1"/>
</dbReference>
<dbReference type="EMBL" id="BSUZ01000001">
    <property type="protein sequence ID" value="GMA88849.1"/>
    <property type="molecule type" value="Genomic_DNA"/>
</dbReference>
<reference evidence="11" key="1">
    <citation type="journal article" date="2019" name="Int. J. Syst. Evol. Microbiol.">
        <title>The Global Catalogue of Microorganisms (GCM) 10K type strain sequencing project: providing services to taxonomists for standard genome sequencing and annotation.</title>
        <authorList>
            <consortium name="The Broad Institute Genomics Platform"/>
            <consortium name="The Broad Institute Genome Sequencing Center for Infectious Disease"/>
            <person name="Wu L."/>
            <person name="Ma J."/>
        </authorList>
    </citation>
    <scope>NUCLEOTIDE SEQUENCE [LARGE SCALE GENOMIC DNA]</scope>
    <source>
        <strain evidence="11">NBRC 108730</strain>
    </source>
</reference>
<name>A0ABQ6JNY8_9ACTN</name>
<evidence type="ECO:0000256" key="3">
    <source>
        <dbReference type="ARBA" id="ARBA00022475"/>
    </source>
</evidence>
<feature type="domain" description="Membrane transport protein MMPL" evidence="9">
    <location>
        <begin position="2"/>
        <end position="65"/>
    </location>
</feature>
<feature type="transmembrane region" description="Helical" evidence="8">
    <location>
        <begin position="12"/>
        <end position="35"/>
    </location>
</feature>
<feature type="transmembrane region" description="Helical" evidence="8">
    <location>
        <begin position="267"/>
        <end position="288"/>
    </location>
</feature>
<comment type="caution">
    <text evidence="10">The sequence shown here is derived from an EMBL/GenBank/DDBJ whole genome shotgun (WGS) entry which is preliminary data.</text>
</comment>
<evidence type="ECO:0000256" key="5">
    <source>
        <dbReference type="ARBA" id="ARBA00022989"/>
    </source>
</evidence>
<keyword evidence="5 8" id="KW-1133">Transmembrane helix</keyword>
<keyword evidence="6 8" id="KW-0472">Membrane</keyword>
<dbReference type="SUPFAM" id="SSF82866">
    <property type="entry name" value="Multidrug efflux transporter AcrB transmembrane domain"/>
    <property type="match status" value="1"/>
</dbReference>
<dbReference type="InterPro" id="IPR050545">
    <property type="entry name" value="Mycobact_MmpL"/>
</dbReference>
<sequence>MNIPFLTAMGLAAAGTVLGAVVIALTLLPALLGFVGRRALPKSLRHRHVGSVHEPQHLSRRAPARAAVGERWVRGVVRRRVLVIVAIVVGLGTVAVPALDLRLGMPSDGSASPSTTQRRAYDALAKAFGPGFNGPLVIVADLTGADDPASAASAIQRDLSGLRDVVAATPPTLDPAKRTAILTVVPQSSPSDPATERLVATVRDAAPRWQAATGADVAVTGTTAVGIDVSDRLRGALLPYLLLVVGIAFVLLTIVFRSLLVPLKATLGFLLSIVATFGAVVAVFQWGWLKDLVGLDSTGPILSLPADLPGGHPVRPGDGLRGVPRDPDARGLRARCRADRGRRQRVRPRRAGRRGRRGHHVQRVRRLRDHRRADHQVDGLRPGLRRRGRRVPGADDARAGRHVAARPRRVALPRWLDRLVPDVDVEGAKLAQQLAAPAPTAQRDEVTADA</sequence>
<evidence type="ECO:0000256" key="2">
    <source>
        <dbReference type="ARBA" id="ARBA00010157"/>
    </source>
</evidence>